<evidence type="ECO:0000259" key="2">
    <source>
        <dbReference type="PROSITE" id="PS50097"/>
    </source>
</evidence>
<proteinExistence type="predicted"/>
<dbReference type="Pfam" id="PF00651">
    <property type="entry name" value="BTB"/>
    <property type="match status" value="1"/>
</dbReference>
<evidence type="ECO:0000256" key="1">
    <source>
        <dbReference type="SAM" id="MobiDB-lite"/>
    </source>
</evidence>
<accession>A0AAJ0D7U7</accession>
<dbReference type="InterPro" id="IPR000210">
    <property type="entry name" value="BTB/POZ_dom"/>
</dbReference>
<name>A0AAJ0D7U7_9PEZI</name>
<gene>
    <name evidence="3" type="ORF">LTR09_010221</name>
</gene>
<dbReference type="InterPro" id="IPR011333">
    <property type="entry name" value="SKP1/BTB/POZ_sf"/>
</dbReference>
<dbReference type="Proteomes" id="UP001271007">
    <property type="component" value="Unassembled WGS sequence"/>
</dbReference>
<feature type="region of interest" description="Disordered" evidence="1">
    <location>
        <begin position="1"/>
        <end position="27"/>
    </location>
</feature>
<protein>
    <recommendedName>
        <fullName evidence="2">BTB domain-containing protein</fullName>
    </recommendedName>
</protein>
<feature type="domain" description="BTB" evidence="2">
    <location>
        <begin position="63"/>
        <end position="140"/>
    </location>
</feature>
<dbReference type="SUPFAM" id="SSF54695">
    <property type="entry name" value="POZ domain"/>
    <property type="match status" value="1"/>
</dbReference>
<organism evidence="3 4">
    <name type="scientific">Extremus antarcticus</name>
    <dbReference type="NCBI Taxonomy" id="702011"/>
    <lineage>
        <taxon>Eukaryota</taxon>
        <taxon>Fungi</taxon>
        <taxon>Dikarya</taxon>
        <taxon>Ascomycota</taxon>
        <taxon>Pezizomycotina</taxon>
        <taxon>Dothideomycetes</taxon>
        <taxon>Dothideomycetidae</taxon>
        <taxon>Mycosphaerellales</taxon>
        <taxon>Extremaceae</taxon>
        <taxon>Extremus</taxon>
    </lineage>
</organism>
<dbReference type="AlphaFoldDB" id="A0AAJ0D7U7"/>
<dbReference type="Gene3D" id="3.30.710.10">
    <property type="entry name" value="Potassium Channel Kv1.1, Chain A"/>
    <property type="match status" value="1"/>
</dbReference>
<keyword evidence="4" id="KW-1185">Reference proteome</keyword>
<dbReference type="PROSITE" id="PS50097">
    <property type="entry name" value="BTB"/>
    <property type="match status" value="1"/>
</dbReference>
<dbReference type="PANTHER" id="PTHR47843">
    <property type="entry name" value="BTB DOMAIN-CONTAINING PROTEIN-RELATED"/>
    <property type="match status" value="1"/>
</dbReference>
<evidence type="ECO:0000313" key="4">
    <source>
        <dbReference type="Proteomes" id="UP001271007"/>
    </source>
</evidence>
<sequence length="269" mass="30402">MAGNNQGFLGPPRFGQAPPQSFTQYPPAINHSSTVNNFVANPAPGQSASVRADEKNAPLLSQGSIALYVGRPSDYRKFTIHKDLLVKHSDYFYAIFVNGGRLVEGWMEGKEREVTLATDHPEPFEMFQRFLYIGRIFSRKDNSNVKLEPDSEDPEWARLWSAWELGQKFLSTTFKDAITNAVYEKIRNDTYPVHAYERIYPKSSQISGIRKLLAESAVRYWSTEALMAQRGQSEAHHEFFFDLALALSAAHNQPGHFSNVHDCALVACR</sequence>
<comment type="caution">
    <text evidence="3">The sequence shown here is derived from an EMBL/GenBank/DDBJ whole genome shotgun (WGS) entry which is preliminary data.</text>
</comment>
<reference evidence="3" key="1">
    <citation type="submission" date="2023-04" db="EMBL/GenBank/DDBJ databases">
        <title>Black Yeasts Isolated from many extreme environments.</title>
        <authorList>
            <person name="Coleine C."/>
            <person name="Stajich J.E."/>
            <person name="Selbmann L."/>
        </authorList>
    </citation>
    <scope>NUCLEOTIDE SEQUENCE</scope>
    <source>
        <strain evidence="3">CCFEE 5312</strain>
    </source>
</reference>
<dbReference type="EMBL" id="JAWDJX010000049">
    <property type="protein sequence ID" value="KAK3048390.1"/>
    <property type="molecule type" value="Genomic_DNA"/>
</dbReference>
<evidence type="ECO:0000313" key="3">
    <source>
        <dbReference type="EMBL" id="KAK3048390.1"/>
    </source>
</evidence>
<feature type="compositionally biased region" description="Polar residues" evidence="1">
    <location>
        <begin position="18"/>
        <end position="27"/>
    </location>
</feature>
<dbReference type="PANTHER" id="PTHR47843:SF2">
    <property type="entry name" value="BTB DOMAIN-CONTAINING PROTEIN"/>
    <property type="match status" value="1"/>
</dbReference>